<reference evidence="5 6" key="1">
    <citation type="journal article" date="2020" name="ISME J.">
        <title>Uncovering the hidden diversity of litter-decomposition mechanisms in mushroom-forming fungi.</title>
        <authorList>
            <person name="Floudas D."/>
            <person name="Bentzer J."/>
            <person name="Ahren D."/>
            <person name="Johansson T."/>
            <person name="Persson P."/>
            <person name="Tunlid A."/>
        </authorList>
    </citation>
    <scope>NUCLEOTIDE SEQUENCE [LARGE SCALE GENOMIC DNA]</scope>
    <source>
        <strain evidence="5 6">CBS 406.79</strain>
    </source>
</reference>
<dbReference type="GO" id="GO:1904868">
    <property type="term" value="P:telomerase catalytic core complex assembly"/>
    <property type="evidence" value="ECO:0007669"/>
    <property type="project" value="InterPro"/>
</dbReference>
<dbReference type="Proteomes" id="UP000518752">
    <property type="component" value="Unassembled WGS sequence"/>
</dbReference>
<sequence length="736" mass="82593">MSLAFIPRKLGKKTGAPSTTASTSGSQISTDIKAKNPALNDAAPSASTSHVDDNSATLAEEVAALVVLSMTDHEIWANGDLRRRLEESNEGFLPLRYILKHSTLIQEYRNYESQSKMLSESAIVKSLRKHSEDDVQVRMVFSGPTWSKWGASSASSSSSRTDAGMYEIRPKKYVNSEAQEEVYTRDYWEKRTVYIENIPPSHRSLPRIYHCLRNVCRLPASERLKDIKIQRIWFPPHYLDTDNDPSSQPTPKGKAFAFAVLSSPEEVAHVTNMWNWQRSCSVPNSEVELSEPTSDQQRTSPSSLALLQEDPLMIEARKYGFRALSKMRWDALKDEYLSWRRKLLDDICDAQDNGDILALTDGDFVQVQEDYGIQDASNEAIPPLTSTLSYPPDCLILIRNVHPSTNKTTLRTLFNKILANAQHGDAIDYVDYAKGMDNCYLRLVSSLNAHRLISYFSDPSHRVIQSDALDDVGVLVHDVTGDSIMAELVQGRREEIYWEKVPFKVKQEAVRKALSVASTLSPTSNTSSFSSSAQTVLHNSANGVPAQLSLSSPYPPNCLLFVRNVDPGTNKTTLRTLFTNTLSSQWEETKESPIDYVDYTKGTDTCHVRFASPMKARFIQEYFQENKVMQNGPLDDRGGTSSEGVSRPMIVELVQGTKEKIYWEKVPMKVRQDAVKRAVALASTDMGGDLSSLRKRNWAGVNFENDGGVDDVDVGIEPEDHHYNDGLGQKKRRKRK</sequence>
<evidence type="ECO:0000256" key="2">
    <source>
        <dbReference type="PROSITE-ProRule" id="PRU01288"/>
    </source>
</evidence>
<feature type="domain" description="XRRM" evidence="4">
    <location>
        <begin position="553"/>
        <end position="698"/>
    </location>
</feature>
<evidence type="ECO:0000256" key="1">
    <source>
        <dbReference type="ARBA" id="ARBA00022884"/>
    </source>
</evidence>
<evidence type="ECO:0000313" key="5">
    <source>
        <dbReference type="EMBL" id="KAF5392290.1"/>
    </source>
</evidence>
<feature type="region of interest" description="Disordered" evidence="3">
    <location>
        <begin position="11"/>
        <end position="30"/>
    </location>
</feature>
<dbReference type="Pfam" id="PF19977">
    <property type="entry name" value="xRRM"/>
    <property type="match status" value="2"/>
</dbReference>
<name>A0A8H5HZI1_9AGAR</name>
<dbReference type="Gene3D" id="3.30.70.330">
    <property type="match status" value="2"/>
</dbReference>
<dbReference type="GO" id="GO:0070034">
    <property type="term" value="F:telomerase RNA binding"/>
    <property type="evidence" value="ECO:0007669"/>
    <property type="project" value="InterPro"/>
</dbReference>
<dbReference type="InterPro" id="IPR012677">
    <property type="entry name" value="Nucleotide-bd_a/b_plait_sf"/>
</dbReference>
<dbReference type="PROSITE" id="PS51939">
    <property type="entry name" value="XRRM"/>
    <property type="match status" value="2"/>
</dbReference>
<dbReference type="GO" id="GO:1990904">
    <property type="term" value="C:ribonucleoprotein complex"/>
    <property type="evidence" value="ECO:0007669"/>
    <property type="project" value="UniProtKB-UniRule"/>
</dbReference>
<feature type="compositionally biased region" description="Low complexity" evidence="3">
    <location>
        <begin position="14"/>
        <end position="26"/>
    </location>
</feature>
<dbReference type="InterPro" id="IPR035979">
    <property type="entry name" value="RBD_domain_sf"/>
</dbReference>
<dbReference type="InterPro" id="IPR045537">
    <property type="entry name" value="Lar7_xRRM"/>
</dbReference>
<accession>A0A8H5HZI1</accession>
<organism evidence="5 6">
    <name type="scientific">Collybiopsis confluens</name>
    <dbReference type="NCBI Taxonomy" id="2823264"/>
    <lineage>
        <taxon>Eukaryota</taxon>
        <taxon>Fungi</taxon>
        <taxon>Dikarya</taxon>
        <taxon>Basidiomycota</taxon>
        <taxon>Agaricomycotina</taxon>
        <taxon>Agaricomycetes</taxon>
        <taxon>Agaricomycetidae</taxon>
        <taxon>Agaricales</taxon>
        <taxon>Marasmiineae</taxon>
        <taxon>Omphalotaceae</taxon>
        <taxon>Collybiopsis</taxon>
    </lineage>
</organism>
<gene>
    <name evidence="5" type="ORF">D9757_001451</name>
</gene>
<comment type="caution">
    <text evidence="5">The sequence shown here is derived from an EMBL/GenBank/DDBJ whole genome shotgun (WGS) entry which is preliminary data.</text>
</comment>
<feature type="domain" description="XRRM" evidence="4">
    <location>
        <begin position="389"/>
        <end position="531"/>
    </location>
</feature>
<keyword evidence="1 2" id="KW-0694">RNA-binding</keyword>
<evidence type="ECO:0000259" key="4">
    <source>
        <dbReference type="PROSITE" id="PS51939"/>
    </source>
</evidence>
<keyword evidence="6" id="KW-1185">Reference proteome</keyword>
<dbReference type="SUPFAM" id="SSF54928">
    <property type="entry name" value="RNA-binding domain, RBD"/>
    <property type="match status" value="1"/>
</dbReference>
<feature type="region of interest" description="Disordered" evidence="3">
    <location>
        <begin position="709"/>
        <end position="736"/>
    </location>
</feature>
<dbReference type="EMBL" id="JAACJN010000006">
    <property type="protein sequence ID" value="KAF5392290.1"/>
    <property type="molecule type" value="Genomic_DNA"/>
</dbReference>
<dbReference type="AlphaFoldDB" id="A0A8H5HZI1"/>
<proteinExistence type="predicted"/>
<protein>
    <recommendedName>
        <fullName evidence="4">XRRM domain-containing protein</fullName>
    </recommendedName>
</protein>
<evidence type="ECO:0000256" key="3">
    <source>
        <dbReference type="SAM" id="MobiDB-lite"/>
    </source>
</evidence>
<dbReference type="OrthoDB" id="439993at2759"/>
<evidence type="ECO:0000313" key="6">
    <source>
        <dbReference type="Proteomes" id="UP000518752"/>
    </source>
</evidence>
<dbReference type="InterPro" id="IPR014886">
    <property type="entry name" value="La_xRRM"/>
</dbReference>